<feature type="domain" description="RRM" evidence="3">
    <location>
        <begin position="190"/>
        <end position="268"/>
    </location>
</feature>
<dbReference type="Gene3D" id="3.30.70.330">
    <property type="match status" value="2"/>
</dbReference>
<dbReference type="Proteomes" id="UP000775213">
    <property type="component" value="Unassembled WGS sequence"/>
</dbReference>
<dbReference type="EMBL" id="JAGFBR010000006">
    <property type="protein sequence ID" value="KAH0466387.1"/>
    <property type="molecule type" value="Genomic_DNA"/>
</dbReference>
<dbReference type="Pfam" id="PF00076">
    <property type="entry name" value="RRM_1"/>
    <property type="match status" value="2"/>
</dbReference>
<reference evidence="4 5" key="1">
    <citation type="journal article" date="2021" name="Hortic Res">
        <title>Chromosome-scale assembly of the Dendrobium chrysotoxum genome enhances the understanding of orchid evolution.</title>
        <authorList>
            <person name="Zhang Y."/>
            <person name="Zhang G.Q."/>
            <person name="Zhang D."/>
            <person name="Liu X.D."/>
            <person name="Xu X.Y."/>
            <person name="Sun W.H."/>
            <person name="Yu X."/>
            <person name="Zhu X."/>
            <person name="Wang Z.W."/>
            <person name="Zhao X."/>
            <person name="Zhong W.Y."/>
            <person name="Chen H."/>
            <person name="Yin W.L."/>
            <person name="Huang T."/>
            <person name="Niu S.C."/>
            <person name="Liu Z.J."/>
        </authorList>
    </citation>
    <scope>NUCLEOTIDE SEQUENCE [LARGE SCALE GENOMIC DNA]</scope>
    <source>
        <strain evidence="4">Lindl</strain>
    </source>
</reference>
<dbReference type="InterPro" id="IPR050502">
    <property type="entry name" value="Euk_RNA-bind_prot"/>
</dbReference>
<sequence length="280" mass="31365">METATAMATVRTPGYFSSWITRTNVYPNSVKFGTPLLVRTISLKLSAALLSYSLRTNRRSHFWVFSEAHGTAVAAKETEESEENNRDEDVNRRKLYVANLPWEYSATDLQNLFGQFGHVHDVEIIKQKNGKSRGFAFVAMSSPEEAQVAIDKLDSFELSGRIIRVELAKSFTKPYSTLAPTNSTNGETRNWIYVSNLAWKVRSVNLREFFADKFKPVSARVVFDGPSGRSAGYGFVSFATNEEVVAAISELDGKELMGRPLRLKISQKDSVDEPEITAED</sequence>
<gene>
    <name evidence="4" type="ORF">IEQ34_006490</name>
</gene>
<evidence type="ECO:0000313" key="4">
    <source>
        <dbReference type="EMBL" id="KAH0466387.1"/>
    </source>
</evidence>
<keyword evidence="5" id="KW-1185">Reference proteome</keyword>
<proteinExistence type="predicted"/>
<dbReference type="PANTHER" id="PTHR48025">
    <property type="entry name" value="OS02G0815200 PROTEIN"/>
    <property type="match status" value="1"/>
</dbReference>
<dbReference type="InterPro" id="IPR000504">
    <property type="entry name" value="RRM_dom"/>
</dbReference>
<evidence type="ECO:0000256" key="1">
    <source>
        <dbReference type="ARBA" id="ARBA00022884"/>
    </source>
</evidence>
<dbReference type="PROSITE" id="PS50102">
    <property type="entry name" value="RRM"/>
    <property type="match status" value="2"/>
</dbReference>
<name>A0AAV7HDF0_DENCH</name>
<organism evidence="4 5">
    <name type="scientific">Dendrobium chrysotoxum</name>
    <name type="common">Orchid</name>
    <dbReference type="NCBI Taxonomy" id="161865"/>
    <lineage>
        <taxon>Eukaryota</taxon>
        <taxon>Viridiplantae</taxon>
        <taxon>Streptophyta</taxon>
        <taxon>Embryophyta</taxon>
        <taxon>Tracheophyta</taxon>
        <taxon>Spermatophyta</taxon>
        <taxon>Magnoliopsida</taxon>
        <taxon>Liliopsida</taxon>
        <taxon>Asparagales</taxon>
        <taxon>Orchidaceae</taxon>
        <taxon>Epidendroideae</taxon>
        <taxon>Malaxideae</taxon>
        <taxon>Dendrobiinae</taxon>
        <taxon>Dendrobium</taxon>
    </lineage>
</organism>
<dbReference type="PANTHER" id="PTHR48025:SF6">
    <property type="entry name" value="RRM DOMAIN-CONTAINING PROTEIN"/>
    <property type="match status" value="1"/>
</dbReference>
<dbReference type="SMART" id="SM00360">
    <property type="entry name" value="RRM"/>
    <property type="match status" value="2"/>
</dbReference>
<dbReference type="GO" id="GO:1901259">
    <property type="term" value="P:chloroplast rRNA processing"/>
    <property type="evidence" value="ECO:0007669"/>
    <property type="project" value="TreeGrafter"/>
</dbReference>
<protein>
    <recommendedName>
        <fullName evidence="3">RRM domain-containing protein</fullName>
    </recommendedName>
</protein>
<keyword evidence="1 2" id="KW-0694">RNA-binding</keyword>
<dbReference type="InterPro" id="IPR012677">
    <property type="entry name" value="Nucleotide-bd_a/b_plait_sf"/>
</dbReference>
<feature type="domain" description="RRM" evidence="3">
    <location>
        <begin position="93"/>
        <end position="170"/>
    </location>
</feature>
<comment type="caution">
    <text evidence="4">The sequence shown here is derived from an EMBL/GenBank/DDBJ whole genome shotgun (WGS) entry which is preliminary data.</text>
</comment>
<evidence type="ECO:0000259" key="3">
    <source>
        <dbReference type="PROSITE" id="PS50102"/>
    </source>
</evidence>
<accession>A0AAV7HDF0</accession>
<evidence type="ECO:0000313" key="5">
    <source>
        <dbReference type="Proteomes" id="UP000775213"/>
    </source>
</evidence>
<dbReference type="GO" id="GO:0009535">
    <property type="term" value="C:chloroplast thylakoid membrane"/>
    <property type="evidence" value="ECO:0007669"/>
    <property type="project" value="TreeGrafter"/>
</dbReference>
<dbReference type="SUPFAM" id="SSF54928">
    <property type="entry name" value="RNA-binding domain, RBD"/>
    <property type="match status" value="2"/>
</dbReference>
<evidence type="ECO:0000256" key="2">
    <source>
        <dbReference type="PROSITE-ProRule" id="PRU00176"/>
    </source>
</evidence>
<dbReference type="GO" id="GO:0003729">
    <property type="term" value="F:mRNA binding"/>
    <property type="evidence" value="ECO:0007669"/>
    <property type="project" value="TreeGrafter"/>
</dbReference>
<dbReference type="InterPro" id="IPR035979">
    <property type="entry name" value="RBD_domain_sf"/>
</dbReference>
<dbReference type="AlphaFoldDB" id="A0AAV7HDF0"/>